<dbReference type="InterPro" id="IPR050312">
    <property type="entry name" value="IolE/XylAMocC-like"/>
</dbReference>
<evidence type="ECO:0000313" key="3">
    <source>
        <dbReference type="Proteomes" id="UP001165542"/>
    </source>
</evidence>
<feature type="domain" description="Xylose isomerase-like TIM barrel" evidence="1">
    <location>
        <begin position="30"/>
        <end position="287"/>
    </location>
</feature>
<dbReference type="Pfam" id="PF01261">
    <property type="entry name" value="AP_endonuc_2"/>
    <property type="match status" value="1"/>
</dbReference>
<dbReference type="EC" id="4.2.1.44" evidence="2"/>
<dbReference type="PANTHER" id="PTHR12110">
    <property type="entry name" value="HYDROXYPYRUVATE ISOMERASE"/>
    <property type="match status" value="1"/>
</dbReference>
<name>A0ABT2E9B5_9GAMM</name>
<dbReference type="SUPFAM" id="SSF51658">
    <property type="entry name" value="Xylose isomerase-like"/>
    <property type="match status" value="1"/>
</dbReference>
<dbReference type="GO" id="GO:0050114">
    <property type="term" value="F:myo-inosose-2 dehydratase activity"/>
    <property type="evidence" value="ECO:0007669"/>
    <property type="project" value="UniProtKB-EC"/>
</dbReference>
<keyword evidence="3" id="KW-1185">Reference proteome</keyword>
<proteinExistence type="predicted"/>
<dbReference type="EMBL" id="JAJISC010000001">
    <property type="protein sequence ID" value="MCS2608151.1"/>
    <property type="molecule type" value="Genomic_DNA"/>
</dbReference>
<dbReference type="InterPro" id="IPR030823">
    <property type="entry name" value="IolE/MocC"/>
</dbReference>
<dbReference type="Gene3D" id="3.20.20.150">
    <property type="entry name" value="Divalent-metal-dependent TIM barrel enzymes"/>
    <property type="match status" value="1"/>
</dbReference>
<dbReference type="InterPro" id="IPR013022">
    <property type="entry name" value="Xyl_isomerase-like_TIM-brl"/>
</dbReference>
<protein>
    <submittedName>
        <fullName evidence="2">Myo-inosose-2 dehydratase</fullName>
        <ecNumber evidence="2">4.2.1.44</ecNumber>
    </submittedName>
</protein>
<accession>A0ABT2E9B5</accession>
<dbReference type="NCBIfam" id="TIGR04379">
    <property type="entry name" value="myo_inos_iolE"/>
    <property type="match status" value="1"/>
</dbReference>
<evidence type="ECO:0000313" key="2">
    <source>
        <dbReference type="EMBL" id="MCS2608151.1"/>
    </source>
</evidence>
<reference evidence="2" key="1">
    <citation type="submission" date="2021-11" db="EMBL/GenBank/DDBJ databases">
        <title>Halomonas sp., isolated from a coastal aquaculture zone in Dongshan Bay.</title>
        <authorList>
            <person name="Lin W."/>
        </authorList>
    </citation>
    <scope>NUCLEOTIDE SEQUENCE</scope>
    <source>
        <strain evidence="2">Yzlin-01</strain>
    </source>
</reference>
<organism evidence="2 3">
    <name type="scientific">Halomonas dongshanensis</name>
    <dbReference type="NCBI Taxonomy" id="2890835"/>
    <lineage>
        <taxon>Bacteria</taxon>
        <taxon>Pseudomonadati</taxon>
        <taxon>Pseudomonadota</taxon>
        <taxon>Gammaproteobacteria</taxon>
        <taxon>Oceanospirillales</taxon>
        <taxon>Halomonadaceae</taxon>
        <taxon>Halomonas</taxon>
    </lineage>
</organism>
<dbReference type="InterPro" id="IPR036237">
    <property type="entry name" value="Xyl_isomerase-like_sf"/>
</dbReference>
<evidence type="ECO:0000259" key="1">
    <source>
        <dbReference type="Pfam" id="PF01261"/>
    </source>
</evidence>
<dbReference type="PANTHER" id="PTHR12110:SF41">
    <property type="entry name" value="INOSOSE DEHYDRATASE"/>
    <property type="match status" value="1"/>
</dbReference>
<comment type="caution">
    <text evidence="2">The sequence shown here is derived from an EMBL/GenBank/DDBJ whole genome shotgun (WGS) entry which is preliminary data.</text>
</comment>
<dbReference type="Proteomes" id="UP001165542">
    <property type="component" value="Unassembled WGS sequence"/>
</dbReference>
<dbReference type="RefSeq" id="WP_259034644.1">
    <property type="nucleotide sequence ID" value="NZ_JAJISC010000001.1"/>
</dbReference>
<gene>
    <name evidence="2" type="primary">iolE</name>
    <name evidence="2" type="ORF">LLY24_02295</name>
</gene>
<keyword evidence="2" id="KW-0456">Lyase</keyword>
<sequence length="299" mass="32635">MSVRLGINPLTWTNDDMPELGGDTPLEHCLAEARQAGFAGVELGYKFPRDVQTLAPLLQTASLALASGWYSSHLLERSVEEEIAALTPHLGLLKALGAKTLVFCDMGRHVYRTRQTPLSHSPLLSETEWRHFTQRLDQVAAYCQAQGVQLAYHHHLGTLIETPAEIERLLSETSSAVGLLLDTGHLSAAGGDPVALYQAHAARIHHVHCKDVRHAVLADARNRDLSFLDAVLNGLFTVPGDGNLAFAPLLAALKKHGYAGWLVVEAEQDPAIAHPLTYARLGHDNLRRLCIEAQLDLAE</sequence>